<evidence type="ECO:0000313" key="1">
    <source>
        <dbReference type="EMBL" id="MDF0708531.1"/>
    </source>
</evidence>
<name>A0ABT5XRL0_9FLAO</name>
<gene>
    <name evidence="1" type="ORF">PY091_15000</name>
</gene>
<organism evidence="1 2">
    <name type="scientific">Flagellimonas okinawensis</name>
    <dbReference type="NCBI Taxonomy" id="3031324"/>
    <lineage>
        <taxon>Bacteria</taxon>
        <taxon>Pseudomonadati</taxon>
        <taxon>Bacteroidota</taxon>
        <taxon>Flavobacteriia</taxon>
        <taxon>Flavobacteriales</taxon>
        <taxon>Flavobacteriaceae</taxon>
        <taxon>Flagellimonas</taxon>
    </lineage>
</organism>
<dbReference type="RefSeq" id="WP_275650464.1">
    <property type="nucleotide sequence ID" value="NZ_JARFVA010000006.1"/>
</dbReference>
<reference evidence="1 2" key="1">
    <citation type="submission" date="2023-03" db="EMBL/GenBank/DDBJ databases">
        <title>Muricauda XX sp. nov. and Muricauda XXX sp. nov., two novel species isolated from Okinawa Trough.</title>
        <authorList>
            <person name="Cao W."/>
            <person name="Deng X."/>
        </authorList>
    </citation>
    <scope>NUCLEOTIDE SEQUENCE [LARGE SCALE GENOMIC DNA]</scope>
    <source>
        <strain evidence="1 2">81s02</strain>
    </source>
</reference>
<comment type="caution">
    <text evidence="1">The sequence shown here is derived from an EMBL/GenBank/DDBJ whole genome shotgun (WGS) entry which is preliminary data.</text>
</comment>
<dbReference type="EMBL" id="JARFVA010000006">
    <property type="protein sequence ID" value="MDF0708531.1"/>
    <property type="molecule type" value="Genomic_DNA"/>
</dbReference>
<proteinExistence type="predicted"/>
<evidence type="ECO:0000313" key="2">
    <source>
        <dbReference type="Proteomes" id="UP001217083"/>
    </source>
</evidence>
<keyword evidence="2" id="KW-1185">Reference proteome</keyword>
<protein>
    <submittedName>
        <fullName evidence="1">Uncharacterized protein</fullName>
    </submittedName>
</protein>
<sequence length="220" mass="24933">MKKIYISLFVLLSFKSFGQSNGKIDLTEFIREIQKWQKQENNMSLAFWIPTSYWKVVLDDSPQVSKEALSQIEFAFKDYVVVGALDLDVNANGTMNFTTETELRKTISIQTQNGSIFKPIPESNISDEAKSFSSSLKPLFSQIIGQMGAGLHFYFFSVKDRDGKNILDERKNGKFTIKHSNINFDYSLPLVALLPPKVCPKDGASMKGNWNFCPIHGVRL</sequence>
<accession>A0ABT5XRL0</accession>
<dbReference type="Proteomes" id="UP001217083">
    <property type="component" value="Unassembled WGS sequence"/>
</dbReference>